<organism evidence="1 2">
    <name type="scientific">Tissierella creatinophila DSM 6911</name>
    <dbReference type="NCBI Taxonomy" id="1123403"/>
    <lineage>
        <taxon>Bacteria</taxon>
        <taxon>Bacillati</taxon>
        <taxon>Bacillota</taxon>
        <taxon>Tissierellia</taxon>
        <taxon>Tissierellales</taxon>
        <taxon>Tissierellaceae</taxon>
        <taxon>Tissierella</taxon>
    </lineage>
</organism>
<keyword evidence="2" id="KW-1185">Reference proteome</keyword>
<accession>A0A1U7M5I2</accession>
<evidence type="ECO:0000313" key="1">
    <source>
        <dbReference type="EMBL" id="OLS02573.1"/>
    </source>
</evidence>
<dbReference type="AlphaFoldDB" id="A0A1U7M5I2"/>
<gene>
    <name evidence="1" type="ORF">TICRE_13740</name>
</gene>
<dbReference type="Proteomes" id="UP000186112">
    <property type="component" value="Unassembled WGS sequence"/>
</dbReference>
<dbReference type="OrthoDB" id="2087492at2"/>
<evidence type="ECO:0000313" key="2">
    <source>
        <dbReference type="Proteomes" id="UP000186112"/>
    </source>
</evidence>
<proteinExistence type="predicted"/>
<dbReference type="RefSeq" id="WP_075726445.1">
    <property type="nucleotide sequence ID" value="NZ_LTDM01000022.1"/>
</dbReference>
<comment type="caution">
    <text evidence="1">The sequence shown here is derived from an EMBL/GenBank/DDBJ whole genome shotgun (WGS) entry which is preliminary data.</text>
</comment>
<dbReference type="EMBL" id="LTDM01000022">
    <property type="protein sequence ID" value="OLS02573.1"/>
    <property type="molecule type" value="Genomic_DNA"/>
</dbReference>
<protein>
    <submittedName>
        <fullName evidence="1">Uncharacterized protein</fullName>
    </submittedName>
</protein>
<name>A0A1U7M5I2_TISCR</name>
<sequence>MKKKDMFKASYNKKIYEFVGKWGCDIILSPVEAEDDQCLIYTANEIKEFLETGELERIIK</sequence>
<reference evidence="1 2" key="1">
    <citation type="submission" date="2016-02" db="EMBL/GenBank/DDBJ databases">
        <title>Genome sequence of Tissierella creatinophila DSM 6911.</title>
        <authorList>
            <person name="Poehlein A."/>
            <person name="Daniel R."/>
        </authorList>
    </citation>
    <scope>NUCLEOTIDE SEQUENCE [LARGE SCALE GENOMIC DNA]</scope>
    <source>
        <strain evidence="1 2">DSM 6911</strain>
    </source>
</reference>